<sequence length="142" mass="15058">GQPKKKSDYLLFGSPSKDIYDVSPRTIAAARALMPGMTPAGALHGQMAGAGGMIPAGQMHQTDLSGLRELTKLGAPPVVKDVYTEIQANGDRDSHRNVVNDMVQLGHSSGEASQAIRDLEGAKFITKDGTKEQGSPVYIIVR</sequence>
<dbReference type="EMBL" id="LAZR01069233">
    <property type="protein sequence ID" value="KKK48121.1"/>
    <property type="molecule type" value="Genomic_DNA"/>
</dbReference>
<proteinExistence type="predicted"/>
<feature type="non-terminal residue" evidence="1">
    <location>
        <position position="1"/>
    </location>
</feature>
<dbReference type="AlphaFoldDB" id="A0A0F8YJ47"/>
<comment type="caution">
    <text evidence="1">The sequence shown here is derived from an EMBL/GenBank/DDBJ whole genome shotgun (WGS) entry which is preliminary data.</text>
</comment>
<gene>
    <name evidence="1" type="ORF">LCGC14_3148310</name>
</gene>
<reference evidence="1" key="1">
    <citation type="journal article" date="2015" name="Nature">
        <title>Complex archaea that bridge the gap between prokaryotes and eukaryotes.</title>
        <authorList>
            <person name="Spang A."/>
            <person name="Saw J.H."/>
            <person name="Jorgensen S.L."/>
            <person name="Zaremba-Niedzwiedzka K."/>
            <person name="Martijn J."/>
            <person name="Lind A.E."/>
            <person name="van Eijk R."/>
            <person name="Schleper C."/>
            <person name="Guy L."/>
            <person name="Ettema T.J."/>
        </authorList>
    </citation>
    <scope>NUCLEOTIDE SEQUENCE</scope>
</reference>
<evidence type="ECO:0000313" key="1">
    <source>
        <dbReference type="EMBL" id="KKK48121.1"/>
    </source>
</evidence>
<accession>A0A0F8YJ47</accession>
<organism evidence="1">
    <name type="scientific">marine sediment metagenome</name>
    <dbReference type="NCBI Taxonomy" id="412755"/>
    <lineage>
        <taxon>unclassified sequences</taxon>
        <taxon>metagenomes</taxon>
        <taxon>ecological metagenomes</taxon>
    </lineage>
</organism>
<name>A0A0F8YJ47_9ZZZZ</name>
<protein>
    <submittedName>
        <fullName evidence="1">Uncharacterized protein</fullName>
    </submittedName>
</protein>